<feature type="domain" description="MacB-like periplasmic core" evidence="9">
    <location>
        <begin position="19"/>
        <end position="225"/>
    </location>
</feature>
<feature type="transmembrane region" description="Helical" evidence="7">
    <location>
        <begin position="309"/>
        <end position="339"/>
    </location>
</feature>
<evidence type="ECO:0000313" key="10">
    <source>
        <dbReference type="EMBL" id="GLB49707.1"/>
    </source>
</evidence>
<evidence type="ECO:0000256" key="1">
    <source>
        <dbReference type="ARBA" id="ARBA00004651"/>
    </source>
</evidence>
<dbReference type="PANTHER" id="PTHR30572">
    <property type="entry name" value="MEMBRANE COMPONENT OF TRANSPORTER-RELATED"/>
    <property type="match status" value="1"/>
</dbReference>
<dbReference type="InterPro" id="IPR025857">
    <property type="entry name" value="MacB_PCD"/>
</dbReference>
<evidence type="ECO:0000256" key="2">
    <source>
        <dbReference type="ARBA" id="ARBA00022475"/>
    </source>
</evidence>
<evidence type="ECO:0008006" key="12">
    <source>
        <dbReference type="Google" id="ProtNLM"/>
    </source>
</evidence>
<reference evidence="10" key="1">
    <citation type="submission" date="2022-07" db="EMBL/GenBank/DDBJ databases">
        <title>Taxonomy of Novel Oxalotrophic and Methylotrophic Bacteria.</title>
        <authorList>
            <person name="Sahin N."/>
            <person name="Tani A."/>
        </authorList>
    </citation>
    <scope>NUCLEOTIDE SEQUENCE</scope>
    <source>
        <strain evidence="10">Y10</strain>
    </source>
</reference>
<feature type="transmembrane region" description="Helical" evidence="7">
    <location>
        <begin position="361"/>
        <end position="383"/>
    </location>
</feature>
<comment type="similarity">
    <text evidence="6">Belongs to the ABC-4 integral membrane protein family.</text>
</comment>
<dbReference type="PANTHER" id="PTHR30572:SF4">
    <property type="entry name" value="ABC TRANSPORTER PERMEASE YTRF"/>
    <property type="match status" value="1"/>
</dbReference>
<keyword evidence="2" id="KW-1003">Cell membrane</keyword>
<protein>
    <recommendedName>
        <fullName evidence="12">ABC transport system permease protein</fullName>
    </recommendedName>
</protein>
<dbReference type="Proteomes" id="UP001143543">
    <property type="component" value="Unassembled WGS sequence"/>
</dbReference>
<gene>
    <name evidence="10" type="ORF">Y10_20750</name>
</gene>
<evidence type="ECO:0000256" key="3">
    <source>
        <dbReference type="ARBA" id="ARBA00022692"/>
    </source>
</evidence>
<name>A0ABQ5ML80_9FLAO</name>
<dbReference type="Pfam" id="PF12704">
    <property type="entry name" value="MacB_PCD"/>
    <property type="match status" value="1"/>
</dbReference>
<feature type="domain" description="ABC3 transporter permease C-terminal" evidence="8">
    <location>
        <begin position="268"/>
        <end position="383"/>
    </location>
</feature>
<evidence type="ECO:0000256" key="6">
    <source>
        <dbReference type="ARBA" id="ARBA00038076"/>
    </source>
</evidence>
<keyword evidence="5 7" id="KW-0472">Membrane</keyword>
<dbReference type="InterPro" id="IPR003838">
    <property type="entry name" value="ABC3_permease_C"/>
</dbReference>
<organism evidence="10 11">
    <name type="scientific">Neptunitalea lumnitzerae</name>
    <dbReference type="NCBI Taxonomy" id="2965509"/>
    <lineage>
        <taxon>Bacteria</taxon>
        <taxon>Pseudomonadati</taxon>
        <taxon>Bacteroidota</taxon>
        <taxon>Flavobacteriia</taxon>
        <taxon>Flavobacteriales</taxon>
        <taxon>Flavobacteriaceae</taxon>
        <taxon>Neptunitalea</taxon>
    </lineage>
</organism>
<evidence type="ECO:0000256" key="7">
    <source>
        <dbReference type="SAM" id="Phobius"/>
    </source>
</evidence>
<dbReference type="EMBL" id="BRVO01000002">
    <property type="protein sequence ID" value="GLB49707.1"/>
    <property type="molecule type" value="Genomic_DNA"/>
</dbReference>
<dbReference type="RefSeq" id="WP_281765333.1">
    <property type="nucleotide sequence ID" value="NZ_BRVO01000002.1"/>
</dbReference>
<comment type="subcellular location">
    <subcellularLocation>
        <location evidence="1">Cell membrane</location>
        <topology evidence="1">Multi-pass membrane protein</topology>
    </subcellularLocation>
</comment>
<evidence type="ECO:0000256" key="4">
    <source>
        <dbReference type="ARBA" id="ARBA00022989"/>
    </source>
</evidence>
<evidence type="ECO:0000259" key="9">
    <source>
        <dbReference type="Pfam" id="PF12704"/>
    </source>
</evidence>
<evidence type="ECO:0000313" key="11">
    <source>
        <dbReference type="Proteomes" id="UP001143543"/>
    </source>
</evidence>
<keyword evidence="4 7" id="KW-1133">Transmembrane helix</keyword>
<feature type="transmembrane region" description="Helical" evidence="7">
    <location>
        <begin position="265"/>
        <end position="289"/>
    </location>
</feature>
<keyword evidence="11" id="KW-1185">Reference proteome</keyword>
<proteinExistence type="inferred from homology"/>
<evidence type="ECO:0000259" key="8">
    <source>
        <dbReference type="Pfam" id="PF02687"/>
    </source>
</evidence>
<dbReference type="InterPro" id="IPR050250">
    <property type="entry name" value="Macrolide_Exporter_MacB"/>
</dbReference>
<accession>A0ABQ5ML80</accession>
<evidence type="ECO:0000256" key="5">
    <source>
        <dbReference type="ARBA" id="ARBA00023136"/>
    </source>
</evidence>
<keyword evidence="3 7" id="KW-0812">Transmembrane</keyword>
<comment type="caution">
    <text evidence="10">The sequence shown here is derived from an EMBL/GenBank/DDBJ whole genome shotgun (WGS) entry which is preliminary data.</text>
</comment>
<dbReference type="Pfam" id="PF02687">
    <property type="entry name" value="FtsX"/>
    <property type="match status" value="1"/>
</dbReference>
<sequence>MNLWKLGIKNIRFKPLNAFLSVLLLALSIALISAAFHLKKIYENQVDANILDIDMVIGAKGSPLQLILSSVLHIDAPTGNINYNQAKKIVRNPLIKTAVPISYGDNYKGYRIVGSTEEYFNVYNAAIAKGTFFNASKELVIGSVVAEKLHLKIGDEVTSSHGLTEGIESHEDKLKVVGVLKSTGTIIDQLLVTPLETVWHLHEHGGEVHEHEEDKEVTAMLVSFKNPMGMLQIPRRVNATPGMQAALPRFELERLYGLMGVGFKVISLIGIAILIVSGISIFISLYRVVKERTYEIALMRTYGANRLQLFFIVFIEGIVIGVVGYILGICLSKLGLWFLKNYMETGYKMNVKTLFLLPEEWWLGGSVIGVIVLATILAVLPIFNMNVSKVLADEN</sequence>